<keyword evidence="11" id="KW-0275">Fatty acid biosynthesis</keyword>
<keyword evidence="7" id="KW-0276">Fatty acid metabolism</keyword>
<dbReference type="AlphaFoldDB" id="A0A835AE15"/>
<keyword evidence="9" id="KW-0560">Oxidoreductase</keyword>
<dbReference type="PANTHER" id="PTHR22893:SF103">
    <property type="entry name" value="NADH:FLAVIN OXIDOREDUCTASE_NADH OXIDASE N-TERMINAL DOMAIN-CONTAINING PROTEIN"/>
    <property type="match status" value="1"/>
</dbReference>
<dbReference type="FunFam" id="3.20.20.70:FF:000073">
    <property type="entry name" value="12-oxophytodienoate reductase 3"/>
    <property type="match status" value="2"/>
</dbReference>
<feature type="compositionally biased region" description="Basic and acidic residues" evidence="12">
    <location>
        <begin position="351"/>
        <end position="364"/>
    </location>
</feature>
<evidence type="ECO:0000256" key="9">
    <source>
        <dbReference type="ARBA" id="ARBA00023002"/>
    </source>
</evidence>
<dbReference type="Proteomes" id="UP000636709">
    <property type="component" value="Unassembled WGS sequence"/>
</dbReference>
<evidence type="ECO:0000313" key="14">
    <source>
        <dbReference type="EMBL" id="KAF8660819.1"/>
    </source>
</evidence>
<dbReference type="GO" id="GO:0009695">
    <property type="term" value="P:jasmonic acid biosynthetic process"/>
    <property type="evidence" value="ECO:0007669"/>
    <property type="project" value="UniProtKB-ARBA"/>
</dbReference>
<evidence type="ECO:0000313" key="15">
    <source>
        <dbReference type="Proteomes" id="UP000636709"/>
    </source>
</evidence>
<accession>A0A835AE15</accession>
<comment type="cofactor">
    <cofactor evidence="1">
        <name>FMN</name>
        <dbReference type="ChEBI" id="CHEBI:58210"/>
    </cofactor>
</comment>
<evidence type="ECO:0000256" key="4">
    <source>
        <dbReference type="ARBA" id="ARBA00022630"/>
    </source>
</evidence>
<evidence type="ECO:0000256" key="11">
    <source>
        <dbReference type="ARBA" id="ARBA00023160"/>
    </source>
</evidence>
<dbReference type="InterPro" id="IPR045247">
    <property type="entry name" value="Oye-like"/>
</dbReference>
<evidence type="ECO:0000256" key="3">
    <source>
        <dbReference type="ARBA" id="ARBA00022516"/>
    </source>
</evidence>
<dbReference type="GO" id="GO:0031408">
    <property type="term" value="P:oxylipin biosynthetic process"/>
    <property type="evidence" value="ECO:0007669"/>
    <property type="project" value="UniProtKB-KW"/>
</dbReference>
<dbReference type="Pfam" id="PF00724">
    <property type="entry name" value="Oxidored_FMN"/>
    <property type="match status" value="2"/>
</dbReference>
<proteinExistence type="inferred from homology"/>
<keyword evidence="6" id="KW-0925">Oxylipin biosynthesis</keyword>
<dbReference type="SUPFAM" id="SSF51395">
    <property type="entry name" value="FMN-linked oxidoreductases"/>
    <property type="match status" value="2"/>
</dbReference>
<dbReference type="Gene3D" id="3.20.20.70">
    <property type="entry name" value="Aldolase class I"/>
    <property type="match status" value="2"/>
</dbReference>
<comment type="caution">
    <text evidence="14">The sequence shown here is derived from an EMBL/GenBank/DDBJ whole genome shotgun (WGS) entry which is preliminary data.</text>
</comment>
<keyword evidence="15" id="KW-1185">Reference proteome</keyword>
<sequence>MVRQEVIPLMTPHKMGQFDLSHRVVLAPMTRCRSYGYVPQPHNALYYSQRATSGGLLISEGTGVSATAQGFPGSPGIWTPEQVDAWKPVVDVVHRKGALFFCQIAHVGRVSTNDRQLPPDAESGTVYSKPRRLGTDEIAGVVNDFRRAARNAIEAGFNGVEIHGAHGFLFEQFMKDGANDRDDEYGGSLENRCRFAVEVIDAVVGEVGAHRVGIRLSPFADYMECVDSDPVALGHYMVQQLNRHEGFLYCHMVEPRMAIVDGRRQIPHRLLPFRKAFNGTFIAAGGYDREEGNKAVADGYTDLIAYGRIFLANPDLPRRFEMDAPLNKYDRDKRHRVAGWLAAKPHDFDSKTKRMTETGGKTKETASGVQDSRLKEDGNPSRGMRHYIWSNPDTYKYFCTRPEAMPLLTPFKMGQFELSHRVVLAPLTRCRSYGNVPQPHAAVYYSQRATRGGLLITEATGVSATAQGYPETPGIWTQEQVEAWKPIVDAVHRKGALFFCQMWHVGRVSTNDFQPDGQAPISSTDKQISPDAEPGMVYSKPRRLRVDEIPGIVDDFRRAARNAIEAGFDGVEIHGANGYLLEQFMKDGANDRDDEYGGSLENRCRFAVEVVDAVVREVGADRVGIRLSPFLDYMDCVDSNPVALADYMVRQLNKHEGFLYCHMVEPRMAIVDGRRQIQHGLLPFRKVFNGVFIAAGGYDREEGNKVVSEGYTDLVAYGRLFLANPDLPKRFEIGAPLNKYDRSTFYTQDPVGCKKSSSSTSSSSSARQRLDSSSARAEFRAELELHPRLVSLNELTPFKMGQFELA</sequence>
<dbReference type="EMBL" id="JACEFO010002429">
    <property type="protein sequence ID" value="KAF8660819.1"/>
    <property type="molecule type" value="Genomic_DNA"/>
</dbReference>
<dbReference type="PANTHER" id="PTHR22893">
    <property type="entry name" value="NADH OXIDOREDUCTASE-RELATED"/>
    <property type="match status" value="1"/>
</dbReference>
<name>A0A835AE15_9POAL</name>
<feature type="domain" description="NADH:flavin oxidoreductase/NADH oxidase N-terminal" evidence="13">
    <location>
        <begin position="407"/>
        <end position="737"/>
    </location>
</feature>
<comment type="similarity">
    <text evidence="2">Belongs to the NADH:flavin oxidoreductase/NADH oxidase family.</text>
</comment>
<dbReference type="InterPro" id="IPR013785">
    <property type="entry name" value="Aldolase_TIM"/>
</dbReference>
<dbReference type="InterPro" id="IPR001155">
    <property type="entry name" value="OxRdtase_FMN_N"/>
</dbReference>
<feature type="region of interest" description="Disordered" evidence="12">
    <location>
        <begin position="351"/>
        <end position="379"/>
    </location>
</feature>
<keyword evidence="5" id="KW-0288">FMN</keyword>
<reference evidence="14" key="1">
    <citation type="submission" date="2020-07" db="EMBL/GenBank/DDBJ databases">
        <title>Genome sequence and genetic diversity analysis of an under-domesticated orphan crop, white fonio (Digitaria exilis).</title>
        <authorList>
            <person name="Bennetzen J.L."/>
            <person name="Chen S."/>
            <person name="Ma X."/>
            <person name="Wang X."/>
            <person name="Yssel A.E.J."/>
            <person name="Chaluvadi S.R."/>
            <person name="Johnson M."/>
            <person name="Gangashetty P."/>
            <person name="Hamidou F."/>
            <person name="Sanogo M.D."/>
            <person name="Zwaenepoel A."/>
            <person name="Wallace J."/>
            <person name="Van De Peer Y."/>
            <person name="Van Deynze A."/>
        </authorList>
    </citation>
    <scope>NUCLEOTIDE SEQUENCE</scope>
    <source>
        <tissue evidence="14">Leaves</tissue>
    </source>
</reference>
<feature type="domain" description="NADH:flavin oxidoreductase/NADH oxidase N-terminal" evidence="13">
    <location>
        <begin position="9"/>
        <end position="326"/>
    </location>
</feature>
<evidence type="ECO:0000256" key="2">
    <source>
        <dbReference type="ARBA" id="ARBA00005979"/>
    </source>
</evidence>
<keyword evidence="8" id="KW-0521">NADP</keyword>
<keyword evidence="4" id="KW-0285">Flavoprotein</keyword>
<evidence type="ECO:0000256" key="5">
    <source>
        <dbReference type="ARBA" id="ARBA00022643"/>
    </source>
</evidence>
<dbReference type="GO" id="GO:0016491">
    <property type="term" value="F:oxidoreductase activity"/>
    <property type="evidence" value="ECO:0007669"/>
    <property type="project" value="UniProtKB-KW"/>
</dbReference>
<gene>
    <name evidence="14" type="ORF">HU200_057406</name>
</gene>
<evidence type="ECO:0000256" key="6">
    <source>
        <dbReference type="ARBA" id="ARBA00022767"/>
    </source>
</evidence>
<evidence type="ECO:0000256" key="12">
    <source>
        <dbReference type="SAM" id="MobiDB-lite"/>
    </source>
</evidence>
<dbReference type="GO" id="GO:0010181">
    <property type="term" value="F:FMN binding"/>
    <property type="evidence" value="ECO:0007669"/>
    <property type="project" value="InterPro"/>
</dbReference>
<evidence type="ECO:0000256" key="1">
    <source>
        <dbReference type="ARBA" id="ARBA00001917"/>
    </source>
</evidence>
<evidence type="ECO:0000256" key="10">
    <source>
        <dbReference type="ARBA" id="ARBA00023098"/>
    </source>
</evidence>
<dbReference type="OrthoDB" id="1663137at2759"/>
<evidence type="ECO:0000256" key="7">
    <source>
        <dbReference type="ARBA" id="ARBA00022832"/>
    </source>
</evidence>
<feature type="compositionally biased region" description="Low complexity" evidence="12">
    <location>
        <begin position="756"/>
        <end position="773"/>
    </location>
</feature>
<evidence type="ECO:0000256" key="8">
    <source>
        <dbReference type="ARBA" id="ARBA00022857"/>
    </source>
</evidence>
<organism evidence="14 15">
    <name type="scientific">Digitaria exilis</name>
    <dbReference type="NCBI Taxonomy" id="1010633"/>
    <lineage>
        <taxon>Eukaryota</taxon>
        <taxon>Viridiplantae</taxon>
        <taxon>Streptophyta</taxon>
        <taxon>Embryophyta</taxon>
        <taxon>Tracheophyta</taxon>
        <taxon>Spermatophyta</taxon>
        <taxon>Magnoliopsida</taxon>
        <taxon>Liliopsida</taxon>
        <taxon>Poales</taxon>
        <taxon>Poaceae</taxon>
        <taxon>PACMAD clade</taxon>
        <taxon>Panicoideae</taxon>
        <taxon>Panicodae</taxon>
        <taxon>Paniceae</taxon>
        <taxon>Anthephorinae</taxon>
        <taxon>Digitaria</taxon>
    </lineage>
</organism>
<keyword evidence="3" id="KW-0444">Lipid biosynthesis</keyword>
<protein>
    <recommendedName>
        <fullName evidence="13">NADH:flavin oxidoreductase/NADH oxidase N-terminal domain-containing protein</fullName>
    </recommendedName>
</protein>
<keyword evidence="10" id="KW-0443">Lipid metabolism</keyword>
<dbReference type="CDD" id="cd02933">
    <property type="entry name" value="OYE_like_FMN"/>
    <property type="match status" value="2"/>
</dbReference>
<feature type="region of interest" description="Disordered" evidence="12">
    <location>
        <begin position="749"/>
        <end position="773"/>
    </location>
</feature>
<evidence type="ECO:0000259" key="13">
    <source>
        <dbReference type="Pfam" id="PF00724"/>
    </source>
</evidence>